<evidence type="ECO:0000313" key="2">
    <source>
        <dbReference type="Proteomes" id="UP000004478"/>
    </source>
</evidence>
<evidence type="ECO:0000313" key="1">
    <source>
        <dbReference type="EMBL" id="EKB48544.1"/>
    </source>
</evidence>
<dbReference type="PATRIC" id="fig|1225176.3.peg.3009"/>
<dbReference type="Pfam" id="PF12771">
    <property type="entry name" value="SusD-like_2"/>
    <property type="match status" value="1"/>
</dbReference>
<protein>
    <submittedName>
        <fullName evidence="1">Starch-binding associating with outer membrane</fullName>
    </submittedName>
</protein>
<name>K1LWJ7_CECL9</name>
<accession>K1LWJ7</accession>
<dbReference type="EMBL" id="AMGM01000049">
    <property type="protein sequence ID" value="EKB48544.1"/>
    <property type="molecule type" value="Genomic_DNA"/>
</dbReference>
<dbReference type="Proteomes" id="UP000004478">
    <property type="component" value="Unassembled WGS sequence"/>
</dbReference>
<dbReference type="InterPro" id="IPR011990">
    <property type="entry name" value="TPR-like_helical_dom_sf"/>
</dbReference>
<comment type="caution">
    <text evidence="1">The sequence shown here is derived from an EMBL/GenBank/DDBJ whole genome shotgun (WGS) entry which is preliminary data.</text>
</comment>
<dbReference type="InterPro" id="IPR041662">
    <property type="entry name" value="SusD-like_2"/>
</dbReference>
<sequence>MNAIRKITGLLLAVTLTFSSCDEQALFDMNIDPNAVTDMDMQYLFSLATLRIAGEYENTRANMLYAATMIQHTSSLAGYFSGDKYFYNAQYSGAYMERHYTDVIRLYSHVINKTEGNPAEANVHAAATVMRIFDLHRMTDLYGDIPYFQAGKGLEGEENWFPVYDQQRDIYYDMVDKLKAAREMFSNSARSIASQDFMYGGNIDQWKKFTNSLLMRIAMRMSNVDPQKAREVFVEANNSGAFTSNADNGTIQFTTGPFGVNRNGLNDGYWNTYKYSRDCKISKTFIDWMKDNNDPRLMIVSGGLGNPEADPSTWNTDPAAQRGMPNGYNSTTIRNVLTPAEVEEFTSPGVGNRMFSMLNLKYLDWEDPYWLISYAEVELMKAEAAVLGWISSDANTHFANGVAGAINAWVAFDPSFARSAEEINAYIAGRGFASASNQDKLRLIGEEYWAATWLNDIESWSNWRRTGFPILEPTQDPNRFEANEIPRRLRYWEAEIGANPENYEAARARIGGDFLMTKTWWDGGN</sequence>
<organism evidence="1 2">
    <name type="scientific">Cecembia lonarensis (strain CCUG 58316 / KCTC 22772 / LW9)</name>
    <dbReference type="NCBI Taxonomy" id="1225176"/>
    <lineage>
        <taxon>Bacteria</taxon>
        <taxon>Pseudomonadati</taxon>
        <taxon>Bacteroidota</taxon>
        <taxon>Cytophagia</taxon>
        <taxon>Cytophagales</taxon>
        <taxon>Cyclobacteriaceae</taxon>
        <taxon>Cecembia</taxon>
    </lineage>
</organism>
<dbReference type="AlphaFoldDB" id="K1LWJ7"/>
<dbReference type="RefSeq" id="WP_009185850.1">
    <property type="nucleotide sequence ID" value="NZ_AMGM01000049.1"/>
</dbReference>
<proteinExistence type="predicted"/>
<gene>
    <name evidence="1" type="ORF">B879_02828</name>
</gene>
<keyword evidence="2" id="KW-1185">Reference proteome</keyword>
<reference evidence="1 2" key="1">
    <citation type="journal article" date="2012" name="J. Bacteriol.">
        <title>Draft Genome Sequence of Cecembia lonarensis Strain LW9T, Isolated from Lonar Lake, a Haloalkaline Lake in India.</title>
        <authorList>
            <person name="Shivaji S."/>
            <person name="Ara S."/>
            <person name="Singh A."/>
            <person name="Pinnaka A.K."/>
        </authorList>
    </citation>
    <scope>NUCLEOTIDE SEQUENCE [LARGE SCALE GENOMIC DNA]</scope>
    <source>
        <strain evidence="1 2">LW9</strain>
    </source>
</reference>
<dbReference type="Gene3D" id="1.25.40.390">
    <property type="match status" value="1"/>
</dbReference>
<dbReference type="PROSITE" id="PS51257">
    <property type="entry name" value="PROKAR_LIPOPROTEIN"/>
    <property type="match status" value="1"/>
</dbReference>
<dbReference type="OrthoDB" id="973072at2"/>
<dbReference type="SUPFAM" id="SSF48452">
    <property type="entry name" value="TPR-like"/>
    <property type="match status" value="1"/>
</dbReference>